<gene>
    <name evidence="2" type="ORF">RHGRI_025648</name>
</gene>
<evidence type="ECO:0000256" key="1">
    <source>
        <dbReference type="SAM" id="MobiDB-lite"/>
    </source>
</evidence>
<dbReference type="AlphaFoldDB" id="A0AAV6IR50"/>
<keyword evidence="3" id="KW-1185">Reference proteome</keyword>
<evidence type="ECO:0000313" key="3">
    <source>
        <dbReference type="Proteomes" id="UP000823749"/>
    </source>
</evidence>
<reference evidence="2" key="1">
    <citation type="submission" date="2020-08" db="EMBL/GenBank/DDBJ databases">
        <title>Plant Genome Project.</title>
        <authorList>
            <person name="Zhang R.-G."/>
        </authorList>
    </citation>
    <scope>NUCLEOTIDE SEQUENCE</scope>
    <source>
        <strain evidence="2">WSP0</strain>
        <tissue evidence="2">Leaf</tissue>
    </source>
</reference>
<dbReference type="EMBL" id="JACTNZ010000009">
    <property type="protein sequence ID" value="KAG5530748.1"/>
    <property type="molecule type" value="Genomic_DNA"/>
</dbReference>
<evidence type="ECO:0000313" key="2">
    <source>
        <dbReference type="EMBL" id="KAG5530748.1"/>
    </source>
</evidence>
<accession>A0AAV6IR50</accession>
<name>A0AAV6IR50_9ERIC</name>
<comment type="caution">
    <text evidence="2">The sequence shown here is derived from an EMBL/GenBank/DDBJ whole genome shotgun (WGS) entry which is preliminary data.</text>
</comment>
<feature type="region of interest" description="Disordered" evidence="1">
    <location>
        <begin position="1"/>
        <end position="77"/>
    </location>
</feature>
<organism evidence="2 3">
    <name type="scientific">Rhododendron griersonianum</name>
    <dbReference type="NCBI Taxonomy" id="479676"/>
    <lineage>
        <taxon>Eukaryota</taxon>
        <taxon>Viridiplantae</taxon>
        <taxon>Streptophyta</taxon>
        <taxon>Embryophyta</taxon>
        <taxon>Tracheophyta</taxon>
        <taxon>Spermatophyta</taxon>
        <taxon>Magnoliopsida</taxon>
        <taxon>eudicotyledons</taxon>
        <taxon>Gunneridae</taxon>
        <taxon>Pentapetalae</taxon>
        <taxon>asterids</taxon>
        <taxon>Ericales</taxon>
        <taxon>Ericaceae</taxon>
        <taxon>Ericoideae</taxon>
        <taxon>Rhodoreae</taxon>
        <taxon>Rhododendron</taxon>
    </lineage>
</organism>
<proteinExistence type="predicted"/>
<feature type="compositionally biased region" description="Low complexity" evidence="1">
    <location>
        <begin position="1"/>
        <end position="12"/>
    </location>
</feature>
<dbReference type="Proteomes" id="UP000823749">
    <property type="component" value="Chromosome 9"/>
</dbReference>
<sequence length="77" mass="8029">MMAASRSCSSRPLLPPRPARRLARPTTTIPPPPTKASSSVMTASRSCSSQPLSPPRPARLGPRVKLAGAASRPVRGS</sequence>
<feature type="compositionally biased region" description="Polar residues" evidence="1">
    <location>
        <begin position="40"/>
        <end position="51"/>
    </location>
</feature>
<protein>
    <submittedName>
        <fullName evidence="2">Uncharacterized protein</fullName>
    </submittedName>
</protein>